<keyword evidence="13 22" id="KW-0472">Membrane</keyword>
<reference evidence="25 26" key="2">
    <citation type="submission" date="2017-04" db="EMBL/GenBank/DDBJ databases">
        <title>CpG methylation of centromeres and impact of large insertions on vertebrate speciation.</title>
        <authorList>
            <person name="Ichikawa K."/>
            <person name="Yoshimura J."/>
            <person name="Morishita S."/>
        </authorList>
    </citation>
    <scope>NUCLEOTIDE SEQUENCE</scope>
    <source>
        <strain evidence="25 26">HSOK</strain>
    </source>
</reference>
<feature type="transmembrane region" description="Helical" evidence="22">
    <location>
        <begin position="156"/>
        <end position="184"/>
    </location>
</feature>
<proteinExistence type="inferred from homology"/>
<evidence type="ECO:0000256" key="15">
    <source>
        <dbReference type="ARBA" id="ARBA00061513"/>
    </source>
</evidence>
<evidence type="ECO:0000256" key="13">
    <source>
        <dbReference type="ARBA" id="ARBA00023136"/>
    </source>
</evidence>
<dbReference type="Gene3D" id="1.10.287.70">
    <property type="match status" value="1"/>
</dbReference>
<dbReference type="PANTHER" id="PTHR11537">
    <property type="entry name" value="VOLTAGE-GATED POTASSIUM CHANNEL"/>
    <property type="match status" value="1"/>
</dbReference>
<evidence type="ECO:0000256" key="7">
    <source>
        <dbReference type="ARBA" id="ARBA00022692"/>
    </source>
</evidence>
<evidence type="ECO:0000259" key="23">
    <source>
        <dbReference type="Pfam" id="PF00520"/>
    </source>
</evidence>
<dbReference type="PRINTS" id="PR00169">
    <property type="entry name" value="KCHANNEL"/>
</dbReference>
<feature type="transmembrane region" description="Helical" evidence="22">
    <location>
        <begin position="308"/>
        <end position="329"/>
    </location>
</feature>
<dbReference type="InterPro" id="IPR011333">
    <property type="entry name" value="SKP1/BTB/POZ_sf"/>
</dbReference>
<keyword evidence="9" id="KW-0851">Voltage-gated channel</keyword>
<dbReference type="FunFam" id="1.20.120.350:FF:000048">
    <property type="entry name" value="Potassium voltage-gated channel modifier subfamily G member 3"/>
    <property type="match status" value="1"/>
</dbReference>
<dbReference type="Gene3D" id="1.20.120.350">
    <property type="entry name" value="Voltage-gated potassium channels. Chain C"/>
    <property type="match status" value="1"/>
</dbReference>
<evidence type="ECO:0000313" key="25">
    <source>
        <dbReference type="Ensembl" id="ENSORLP00015020126.1"/>
    </source>
</evidence>
<evidence type="ECO:0000256" key="1">
    <source>
        <dbReference type="ARBA" id="ARBA00004496"/>
    </source>
</evidence>
<feature type="transmembrane region" description="Helical" evidence="22">
    <location>
        <begin position="373"/>
        <end position="394"/>
    </location>
</feature>
<dbReference type="Pfam" id="PF02214">
    <property type="entry name" value="BTB_2"/>
    <property type="match status" value="1"/>
</dbReference>
<protein>
    <recommendedName>
        <fullName evidence="17">Voltage-gated potassium channel regulatory subunit KCNG3</fullName>
    </recommendedName>
    <alternativeName>
        <fullName evidence="19">Potassium voltage-gated channel subfamily G member 3</fullName>
    </alternativeName>
    <alternativeName>
        <fullName evidence="20">Voltage-gated potassium channel subunit Kv10.1</fullName>
    </alternativeName>
    <alternativeName>
        <fullName evidence="18">Voltage-gated potassium channel subunit Kv6.3</fullName>
    </alternativeName>
</protein>
<dbReference type="InterPro" id="IPR003131">
    <property type="entry name" value="T1-type_BTB"/>
</dbReference>
<feature type="transmembrane region" description="Helical" evidence="22">
    <location>
        <begin position="239"/>
        <end position="261"/>
    </location>
</feature>
<evidence type="ECO:0000256" key="22">
    <source>
        <dbReference type="SAM" id="Phobius"/>
    </source>
</evidence>
<dbReference type="SUPFAM" id="SSF81324">
    <property type="entry name" value="Voltage-gated potassium channels"/>
    <property type="match status" value="1"/>
</dbReference>
<dbReference type="InterPro" id="IPR027359">
    <property type="entry name" value="Volt_channel_dom_sf"/>
</dbReference>
<dbReference type="GO" id="GO:0005249">
    <property type="term" value="F:voltage-gated potassium channel activity"/>
    <property type="evidence" value="ECO:0007669"/>
    <property type="project" value="InterPro"/>
</dbReference>
<comment type="subcellular location">
    <subcellularLocation>
        <location evidence="2">Cell membrane</location>
        <topology evidence="2">Multi-pass membrane protein</topology>
    </subcellularLocation>
    <subcellularLocation>
        <location evidence="1">Cytoplasm</location>
    </subcellularLocation>
</comment>
<dbReference type="InterPro" id="IPR005821">
    <property type="entry name" value="Ion_trans_dom"/>
</dbReference>
<evidence type="ECO:0000256" key="12">
    <source>
        <dbReference type="ARBA" id="ARBA00023065"/>
    </source>
</evidence>
<accession>A0A3P9IJA8</accession>
<keyword evidence="11 22" id="KW-1133">Transmembrane helix</keyword>
<dbReference type="InterPro" id="IPR003968">
    <property type="entry name" value="K_chnl_volt-dep_Kv"/>
</dbReference>
<dbReference type="Ensembl" id="ENSORLT00015029321.1">
    <property type="protein sequence ID" value="ENSORLP00015020126.1"/>
    <property type="gene ID" value="ENSORLG00015021226.1"/>
</dbReference>
<dbReference type="InterPro" id="IPR003971">
    <property type="entry name" value="K_chnl_volt-dep_Kv5/Kv9"/>
</dbReference>
<dbReference type="FunFam" id="1.10.287.70:FF:000005">
    <property type="entry name" value="potassium voltage-gated channel subfamily G member 1"/>
    <property type="match status" value="1"/>
</dbReference>
<evidence type="ECO:0000256" key="4">
    <source>
        <dbReference type="ARBA" id="ARBA00022475"/>
    </source>
</evidence>
<dbReference type="InterPro" id="IPR028325">
    <property type="entry name" value="VG_K_chnl"/>
</dbReference>
<comment type="subunit">
    <text evidence="16">Heterotetramer with KCNB1. Does not form homomultimers.</text>
</comment>
<evidence type="ECO:0000256" key="21">
    <source>
        <dbReference type="SAM" id="MobiDB-lite"/>
    </source>
</evidence>
<feature type="region of interest" description="Disordered" evidence="21">
    <location>
        <begin position="418"/>
        <end position="446"/>
    </location>
</feature>
<organism evidence="25 26">
    <name type="scientific">Oryzias latipes</name>
    <name type="common">Japanese rice fish</name>
    <name type="synonym">Japanese killifish</name>
    <dbReference type="NCBI Taxonomy" id="8090"/>
    <lineage>
        <taxon>Eukaryota</taxon>
        <taxon>Metazoa</taxon>
        <taxon>Chordata</taxon>
        <taxon>Craniata</taxon>
        <taxon>Vertebrata</taxon>
        <taxon>Euteleostomi</taxon>
        <taxon>Actinopterygii</taxon>
        <taxon>Neopterygii</taxon>
        <taxon>Teleostei</taxon>
        <taxon>Neoteleostei</taxon>
        <taxon>Acanthomorphata</taxon>
        <taxon>Ovalentaria</taxon>
        <taxon>Atherinomorphae</taxon>
        <taxon>Beloniformes</taxon>
        <taxon>Adrianichthyidae</taxon>
        <taxon>Oryziinae</taxon>
        <taxon>Oryzias</taxon>
    </lineage>
</organism>
<dbReference type="Gene3D" id="3.30.710.10">
    <property type="entry name" value="Potassium Channel Kv1.1, Chain A"/>
    <property type="match status" value="1"/>
</dbReference>
<feature type="domain" description="Potassium channel tetramerisation-type BTB" evidence="24">
    <location>
        <begin position="11"/>
        <end position="109"/>
    </location>
</feature>
<keyword evidence="3" id="KW-0813">Transport</keyword>
<evidence type="ECO:0000256" key="19">
    <source>
        <dbReference type="ARBA" id="ARBA00075587"/>
    </source>
</evidence>
<dbReference type="FunFam" id="3.30.710.10:FF:000060">
    <property type="entry name" value="Potassium voltage-gated channel modifier subfamily G member 3"/>
    <property type="match status" value="1"/>
</dbReference>
<dbReference type="Pfam" id="PF00520">
    <property type="entry name" value="Ion_trans"/>
    <property type="match status" value="1"/>
</dbReference>
<evidence type="ECO:0000256" key="18">
    <source>
        <dbReference type="ARBA" id="ARBA00075046"/>
    </source>
</evidence>
<dbReference type="GO" id="GO:0005737">
    <property type="term" value="C:cytoplasm"/>
    <property type="evidence" value="ECO:0007669"/>
    <property type="project" value="UniProtKB-SubCell"/>
</dbReference>
<feature type="transmembrane region" description="Helical" evidence="22">
    <location>
        <begin position="204"/>
        <end position="227"/>
    </location>
</feature>
<keyword evidence="4" id="KW-1003">Cell membrane</keyword>
<evidence type="ECO:0000256" key="17">
    <source>
        <dbReference type="ARBA" id="ARBA00071465"/>
    </source>
</evidence>
<evidence type="ECO:0000256" key="16">
    <source>
        <dbReference type="ARBA" id="ARBA00061826"/>
    </source>
</evidence>
<dbReference type="GO" id="GO:0015459">
    <property type="term" value="F:potassium channel regulator activity"/>
    <property type="evidence" value="ECO:0007669"/>
    <property type="project" value="UniProtKB-ARBA"/>
</dbReference>
<dbReference type="GO" id="GO:0043266">
    <property type="term" value="P:regulation of potassium ion transport"/>
    <property type="evidence" value="ECO:0007669"/>
    <property type="project" value="UniProtKB-ARBA"/>
</dbReference>
<evidence type="ECO:0000256" key="3">
    <source>
        <dbReference type="ARBA" id="ARBA00022448"/>
    </source>
</evidence>
<comment type="similarity">
    <text evidence="15">Belongs to the potassium channel family. G (TC 1.A.1.2) subfamily. Kv6.3/KCNG3 sub-subfamily.</text>
</comment>
<dbReference type="PANTHER" id="PTHR11537:SF91">
    <property type="entry name" value="POTASSIUM VOLTAGE-GATED CHANNEL SUBFAMILY G MEMBER 3"/>
    <property type="match status" value="1"/>
</dbReference>
<evidence type="ECO:0000256" key="14">
    <source>
        <dbReference type="ARBA" id="ARBA00023303"/>
    </source>
</evidence>
<feature type="transmembrane region" description="Helical" evidence="22">
    <location>
        <begin position="281"/>
        <end position="301"/>
    </location>
</feature>
<reference evidence="25" key="4">
    <citation type="submission" date="2025-09" db="UniProtKB">
        <authorList>
            <consortium name="Ensembl"/>
        </authorList>
    </citation>
    <scope>IDENTIFICATION</scope>
    <source>
        <strain evidence="25">HSOK</strain>
    </source>
</reference>
<evidence type="ECO:0000256" key="9">
    <source>
        <dbReference type="ARBA" id="ARBA00022882"/>
    </source>
</evidence>
<feature type="transmembrane region" description="Helical" evidence="22">
    <location>
        <begin position="341"/>
        <end position="361"/>
    </location>
</feature>
<feature type="domain" description="Ion transport" evidence="23">
    <location>
        <begin position="159"/>
        <end position="403"/>
    </location>
</feature>
<dbReference type="GO" id="GO:0051260">
    <property type="term" value="P:protein homooligomerization"/>
    <property type="evidence" value="ECO:0007669"/>
    <property type="project" value="InterPro"/>
</dbReference>
<name>A0A3P9IJA8_ORYLA</name>
<evidence type="ECO:0000256" key="5">
    <source>
        <dbReference type="ARBA" id="ARBA00022490"/>
    </source>
</evidence>
<keyword evidence="12" id="KW-0406">Ion transport</keyword>
<keyword evidence="14" id="KW-0407">Ion channel</keyword>
<dbReference type="PRINTS" id="PR01494">
    <property type="entry name" value="KV9CHANNEL"/>
</dbReference>
<keyword evidence="6" id="KW-0633">Potassium transport</keyword>
<evidence type="ECO:0000259" key="24">
    <source>
        <dbReference type="Pfam" id="PF02214"/>
    </source>
</evidence>
<reference evidence="25" key="3">
    <citation type="submission" date="2025-08" db="UniProtKB">
        <authorList>
            <consortium name="Ensembl"/>
        </authorList>
    </citation>
    <scope>IDENTIFICATION</scope>
    <source>
        <strain evidence="25">HSOK</strain>
    </source>
</reference>
<dbReference type="PRINTS" id="PR01491">
    <property type="entry name" value="KVCHANNEL"/>
</dbReference>
<evidence type="ECO:0000256" key="2">
    <source>
        <dbReference type="ARBA" id="ARBA00004651"/>
    </source>
</evidence>
<dbReference type="AlphaFoldDB" id="A0A3P9IJA8"/>
<evidence type="ECO:0000256" key="11">
    <source>
        <dbReference type="ARBA" id="ARBA00022989"/>
    </source>
</evidence>
<sequence>MTFGLGSRLCTLNVGGRRFSFPVELMKRLPLSRLSRLHSCLSESELLELCDDYDSDRNEFFFDRHSEAFSFIMLYVQHGKLRFVPHMCELSFYNEMLYWGLESSDLQLCCQRRLDQRMSDCFVHFFPEEEPQGPEEPRSRWLERMRRTFEEPTSSLAAQILASVSVLFVVISIVMLCASTLPSWKAAETLDQNHSLEETSRPGLIFIIIEAVCIGWFTAECLVRFLVSRDKCEYVLRPLNIIDLLAIMPYYISVTMTMLTGENSQLQRAGVALRALRMMRIFWVIKLARHFLGLQTLGLTLRRCYREMVMLLVFICVAMAIFSALAQLLEHGLDLETGNQDYASIPAACWWVVISMTTVGYGDMYPVTVAGRVLGGVCVVSGIVLLALPITFIYHSFVQCYHELKVLSARNCRPILTSETEDGEASTDHHAGRTGEPPEASLPYTK</sequence>
<evidence type="ECO:0000256" key="20">
    <source>
        <dbReference type="ARBA" id="ARBA00083538"/>
    </source>
</evidence>
<keyword evidence="5" id="KW-0963">Cytoplasm</keyword>
<keyword evidence="10" id="KW-0630">Potassium</keyword>
<keyword evidence="7 22" id="KW-0812">Transmembrane</keyword>
<evidence type="ECO:0000256" key="8">
    <source>
        <dbReference type="ARBA" id="ARBA00022826"/>
    </source>
</evidence>
<evidence type="ECO:0000313" key="26">
    <source>
        <dbReference type="Proteomes" id="UP000265200"/>
    </source>
</evidence>
<evidence type="ECO:0000256" key="6">
    <source>
        <dbReference type="ARBA" id="ARBA00022538"/>
    </source>
</evidence>
<dbReference type="Proteomes" id="UP000265200">
    <property type="component" value="Chromosome 15"/>
</dbReference>
<evidence type="ECO:0000256" key="10">
    <source>
        <dbReference type="ARBA" id="ARBA00022958"/>
    </source>
</evidence>
<dbReference type="SUPFAM" id="SSF54695">
    <property type="entry name" value="POZ domain"/>
    <property type="match status" value="1"/>
</dbReference>
<dbReference type="GO" id="GO:0008076">
    <property type="term" value="C:voltage-gated potassium channel complex"/>
    <property type="evidence" value="ECO:0007669"/>
    <property type="project" value="InterPro"/>
</dbReference>
<reference key="1">
    <citation type="journal article" date="2007" name="Nature">
        <title>The medaka draft genome and insights into vertebrate genome evolution.</title>
        <authorList>
            <person name="Kasahara M."/>
            <person name="Naruse K."/>
            <person name="Sasaki S."/>
            <person name="Nakatani Y."/>
            <person name="Qu W."/>
            <person name="Ahsan B."/>
            <person name="Yamada T."/>
            <person name="Nagayasu Y."/>
            <person name="Doi K."/>
            <person name="Kasai Y."/>
            <person name="Jindo T."/>
            <person name="Kobayashi D."/>
            <person name="Shimada A."/>
            <person name="Toyoda A."/>
            <person name="Kuroki Y."/>
            <person name="Fujiyama A."/>
            <person name="Sasaki T."/>
            <person name="Shimizu A."/>
            <person name="Asakawa S."/>
            <person name="Shimizu N."/>
            <person name="Hashimoto S."/>
            <person name="Yang J."/>
            <person name="Lee Y."/>
            <person name="Matsushima K."/>
            <person name="Sugano S."/>
            <person name="Sakaizumi M."/>
            <person name="Narita T."/>
            <person name="Ohishi K."/>
            <person name="Haga S."/>
            <person name="Ohta F."/>
            <person name="Nomoto H."/>
            <person name="Nogata K."/>
            <person name="Morishita T."/>
            <person name="Endo T."/>
            <person name="Shin-I T."/>
            <person name="Takeda H."/>
            <person name="Morishita S."/>
            <person name="Kohara Y."/>
        </authorList>
    </citation>
    <scope>NUCLEOTIDE SEQUENCE [LARGE SCALE GENOMIC DNA]</scope>
    <source>
        <strain>Hd-rR</strain>
    </source>
</reference>
<keyword evidence="8" id="KW-0631">Potassium channel</keyword>